<sequence length="201" mass="22140">MLTAETTHQGYKPPIYTVLKELGAMEEKLAATIRALEETNKKLEATEKKLSTLNSTVTKVKAVDKGQPRVAFSASLQINGNIGPVNIIYPLVYRNVLSNIGGHYSPHTGYFTAPVRGVYYFAFTSICWASSESSGGSLYKNGKHIVSWYGFSKNHPTSGSNSAILMLQAGDMVNVHLWSKQMISDNENNYSTFSGFLLFPM</sequence>
<dbReference type="InterPro" id="IPR001073">
    <property type="entry name" value="C1q_dom"/>
</dbReference>
<dbReference type="PANTHER" id="PTHR15427:SF50">
    <property type="entry name" value="COMPLEMENT C1Q TUMOR NECROSIS FACTOR-RELATED PROTEIN 2-LIKE"/>
    <property type="match status" value="1"/>
</dbReference>
<organism evidence="6 7">
    <name type="scientific">Channa argus</name>
    <name type="common">Northern snakehead</name>
    <name type="synonym">Ophicephalus argus</name>
    <dbReference type="NCBI Taxonomy" id="215402"/>
    <lineage>
        <taxon>Eukaryota</taxon>
        <taxon>Metazoa</taxon>
        <taxon>Chordata</taxon>
        <taxon>Craniata</taxon>
        <taxon>Vertebrata</taxon>
        <taxon>Euteleostomi</taxon>
        <taxon>Actinopterygii</taxon>
        <taxon>Neopterygii</taxon>
        <taxon>Teleostei</taxon>
        <taxon>Neoteleostei</taxon>
        <taxon>Acanthomorphata</taxon>
        <taxon>Anabantaria</taxon>
        <taxon>Anabantiformes</taxon>
        <taxon>Channoidei</taxon>
        <taxon>Channidae</taxon>
        <taxon>Channa</taxon>
    </lineage>
</organism>
<evidence type="ECO:0000256" key="3">
    <source>
        <dbReference type="ARBA" id="ARBA00022530"/>
    </source>
</evidence>
<dbReference type="EMBL" id="CM015724">
    <property type="protein sequence ID" value="KAF3697759.1"/>
    <property type="molecule type" value="Genomic_DNA"/>
</dbReference>
<dbReference type="InterPro" id="IPR008983">
    <property type="entry name" value="Tumour_necrosis_fac-like_dom"/>
</dbReference>
<dbReference type="PRINTS" id="PR00007">
    <property type="entry name" value="COMPLEMNTC1Q"/>
</dbReference>
<accession>A0A6G1Q5Q4</accession>
<keyword evidence="4" id="KW-0175">Coiled coil</keyword>
<feature type="coiled-coil region" evidence="4">
    <location>
        <begin position="19"/>
        <end position="56"/>
    </location>
</feature>
<name>A0A6G1Q5Q4_CHAAH</name>
<dbReference type="PANTHER" id="PTHR15427">
    <property type="entry name" value="EMILIN ELASTIN MICROFIBRIL INTERFACE-LOCATED PROTEIN ELASTIN MICROFIBRIL INTERFACER"/>
    <property type="match status" value="1"/>
</dbReference>
<comment type="subcellular location">
    <subcellularLocation>
        <location evidence="1">Secreted</location>
        <location evidence="1">Extracellular space</location>
        <location evidence="1">Extracellular matrix</location>
    </subcellularLocation>
</comment>
<dbReference type="AlphaFoldDB" id="A0A6G1Q5Q4"/>
<evidence type="ECO:0000313" key="6">
    <source>
        <dbReference type="EMBL" id="KAF3697759.1"/>
    </source>
</evidence>
<feature type="domain" description="C1q" evidence="5">
    <location>
        <begin position="65"/>
        <end position="201"/>
    </location>
</feature>
<evidence type="ECO:0000256" key="4">
    <source>
        <dbReference type="SAM" id="Coils"/>
    </source>
</evidence>
<dbReference type="PROSITE" id="PS50871">
    <property type="entry name" value="C1Q"/>
    <property type="match status" value="1"/>
</dbReference>
<evidence type="ECO:0000313" key="7">
    <source>
        <dbReference type="Proteomes" id="UP000503349"/>
    </source>
</evidence>
<dbReference type="Proteomes" id="UP000503349">
    <property type="component" value="Chromosome 13"/>
</dbReference>
<evidence type="ECO:0000259" key="5">
    <source>
        <dbReference type="PROSITE" id="PS50871"/>
    </source>
</evidence>
<keyword evidence="2" id="KW-0964">Secreted</keyword>
<evidence type="ECO:0000256" key="2">
    <source>
        <dbReference type="ARBA" id="ARBA00022525"/>
    </source>
</evidence>
<protein>
    <submittedName>
        <fullName evidence="6">Complement C1q-like protein 2 C1q and tumor necrosis factor-related protein 10</fullName>
    </submittedName>
</protein>
<dbReference type="SUPFAM" id="SSF49842">
    <property type="entry name" value="TNF-like"/>
    <property type="match status" value="1"/>
</dbReference>
<keyword evidence="7" id="KW-1185">Reference proteome</keyword>
<reference evidence="7" key="2">
    <citation type="submission" date="2019-02" db="EMBL/GenBank/DDBJ databases">
        <title>Opniocepnalus argus Var Kimnra genome.</title>
        <authorList>
            <person name="Zhou C."/>
            <person name="Xiao S."/>
        </authorList>
    </citation>
    <scope>NUCLEOTIDE SEQUENCE [LARGE SCALE GENOMIC DNA]</scope>
</reference>
<dbReference type="Gene3D" id="2.60.120.40">
    <property type="match status" value="1"/>
</dbReference>
<dbReference type="Pfam" id="PF00386">
    <property type="entry name" value="C1q"/>
    <property type="match status" value="1"/>
</dbReference>
<dbReference type="InterPro" id="IPR050392">
    <property type="entry name" value="Collagen/C1q_domain"/>
</dbReference>
<evidence type="ECO:0000256" key="1">
    <source>
        <dbReference type="ARBA" id="ARBA00004498"/>
    </source>
</evidence>
<gene>
    <name evidence="6" type="ORF">EXN66_Car013439</name>
</gene>
<reference evidence="6 7" key="1">
    <citation type="submission" date="2019-02" db="EMBL/GenBank/DDBJ databases">
        <title>Opniocepnalus argus genome.</title>
        <authorList>
            <person name="Zhou C."/>
            <person name="Xiao S."/>
        </authorList>
    </citation>
    <scope>NUCLEOTIDE SEQUENCE [LARGE SCALE GENOMIC DNA]</scope>
    <source>
        <strain evidence="6">OARG1902GOOAL</strain>
        <tissue evidence="6">Muscle</tissue>
    </source>
</reference>
<proteinExistence type="predicted"/>
<keyword evidence="3" id="KW-0272">Extracellular matrix</keyword>
<dbReference type="SMART" id="SM00110">
    <property type="entry name" value="C1Q"/>
    <property type="match status" value="1"/>
</dbReference>